<accession>A0A9X2X2V6</accession>
<dbReference type="Proteomes" id="UP001145353">
    <property type="component" value="Unassembled WGS sequence"/>
</dbReference>
<organism evidence="1 2">
    <name type="scientific">Chromohalobacter moromii</name>
    <dbReference type="NCBI Taxonomy" id="2860329"/>
    <lineage>
        <taxon>Bacteria</taxon>
        <taxon>Pseudomonadati</taxon>
        <taxon>Pseudomonadota</taxon>
        <taxon>Gammaproteobacteria</taxon>
        <taxon>Oceanospirillales</taxon>
        <taxon>Halomonadaceae</taxon>
        <taxon>Chromohalobacter</taxon>
    </lineage>
</organism>
<protein>
    <submittedName>
        <fullName evidence="1">Uncharacterized protein</fullName>
    </submittedName>
</protein>
<dbReference type="AlphaFoldDB" id="A0A9X2X2V6"/>
<reference evidence="1" key="2">
    <citation type="journal article" date="2022" name="Syst. Appl. Microbiol.">
        <title>Chromohalobacter moromii sp. nov., a moderately halophilic bacterium isolated from lupine-based moromi fermentation.</title>
        <authorList>
            <person name="Lulf R.H."/>
            <person name="Hilgarth M."/>
            <person name="Ehrmann M.A."/>
        </authorList>
    </citation>
    <scope>NUCLEOTIDE SEQUENCE</scope>
    <source>
        <strain evidence="1">TMW 2.2304</strain>
    </source>
</reference>
<keyword evidence="2" id="KW-1185">Reference proteome</keyword>
<sequence>MNPGQMWKFHGNLNRIIEMDAAGVGANAIAGVFQDHNINISANDVRSMLKANKELTKKALPKAEAAKLIDQNDLGGFQPA</sequence>
<evidence type="ECO:0000313" key="1">
    <source>
        <dbReference type="EMBL" id="MCT8505563.1"/>
    </source>
</evidence>
<reference evidence="1" key="1">
    <citation type="submission" date="2021-07" db="EMBL/GenBank/DDBJ databases">
        <authorList>
            <person name="Luelf R.H."/>
        </authorList>
    </citation>
    <scope>NUCLEOTIDE SEQUENCE</scope>
    <source>
        <strain evidence="1">TMW 2.2304</strain>
    </source>
</reference>
<evidence type="ECO:0000313" key="2">
    <source>
        <dbReference type="Proteomes" id="UP001145353"/>
    </source>
</evidence>
<dbReference type="EMBL" id="JAHXDE010000003">
    <property type="protein sequence ID" value="MCT8505563.1"/>
    <property type="molecule type" value="Genomic_DNA"/>
</dbReference>
<gene>
    <name evidence="1" type="ORF">KZO87_09230</name>
</gene>
<dbReference type="RefSeq" id="WP_247640074.1">
    <property type="nucleotide sequence ID" value="NZ_JAHXCZ010000003.1"/>
</dbReference>
<proteinExistence type="predicted"/>
<comment type="caution">
    <text evidence="1">The sequence shown here is derived from an EMBL/GenBank/DDBJ whole genome shotgun (WGS) entry which is preliminary data.</text>
</comment>
<name>A0A9X2X2V6_9GAMM</name>